<dbReference type="Gene3D" id="3.50.30.30">
    <property type="match status" value="1"/>
</dbReference>
<dbReference type="InterPro" id="IPR003137">
    <property type="entry name" value="PA_domain"/>
</dbReference>
<sequence>MLRKSNKNTTFKINVVLFVFIVFNFMVPLVNTVANNLHTYDGVSSADIVASDVFFEIVEPEELGYTYRIRPAKDFGADFNETFYGQGIPLVPVEPACGCGWPENAEELEGSIALVERGECSFLSKTVKAEEVGARAIIVSNHDPESDEFYIEMIDDNTFREVNIPAGFLLGKNGYMIRKTLERLQRKYALVNIPVNLTYVPLHKMNQPPWLGW</sequence>
<keyword evidence="4" id="KW-0325">Glycoprotein</keyword>
<keyword evidence="5" id="KW-1133">Transmembrane helix</keyword>
<dbReference type="InterPro" id="IPR046450">
    <property type="entry name" value="PA_dom_sf"/>
</dbReference>
<keyword evidence="5" id="KW-0812">Transmembrane</keyword>
<evidence type="ECO:0000256" key="3">
    <source>
        <dbReference type="ARBA" id="ARBA00022729"/>
    </source>
</evidence>
<evidence type="ECO:0000256" key="1">
    <source>
        <dbReference type="ARBA" id="ARBA00004613"/>
    </source>
</evidence>
<dbReference type="FunFam" id="3.50.30.30:FF:000017">
    <property type="entry name" value="Protease-associated domain-containing protein 1"/>
    <property type="match status" value="1"/>
</dbReference>
<dbReference type="PANTHER" id="PTHR22702:SF1">
    <property type="entry name" value="PROTEASE-ASSOCIATED DOMAIN-CONTAINING PROTEIN 1"/>
    <property type="match status" value="1"/>
</dbReference>
<proteinExistence type="predicted"/>
<dbReference type="AlphaFoldDB" id="A0AAD8ADR7"/>
<reference evidence="7" key="2">
    <citation type="submission" date="2023-05" db="EMBL/GenBank/DDBJ databases">
        <authorList>
            <person name="Fouks B."/>
        </authorList>
    </citation>
    <scope>NUCLEOTIDE SEQUENCE</scope>
    <source>
        <strain evidence="7">Stay&amp;Tobe</strain>
        <tissue evidence="7">Testes</tissue>
    </source>
</reference>
<accession>A0AAD8ADR7</accession>
<dbReference type="Proteomes" id="UP001233999">
    <property type="component" value="Unassembled WGS sequence"/>
</dbReference>
<dbReference type="Pfam" id="PF02225">
    <property type="entry name" value="PA"/>
    <property type="match status" value="1"/>
</dbReference>
<evidence type="ECO:0000313" key="7">
    <source>
        <dbReference type="EMBL" id="KAJ9596477.1"/>
    </source>
</evidence>
<keyword evidence="2" id="KW-0964">Secreted</keyword>
<reference evidence="7" key="1">
    <citation type="journal article" date="2023" name="IScience">
        <title>Live-bearing cockroach genome reveals convergent evolutionary mechanisms linked to viviparity in insects and beyond.</title>
        <authorList>
            <person name="Fouks B."/>
            <person name="Harrison M.C."/>
            <person name="Mikhailova A.A."/>
            <person name="Marchal E."/>
            <person name="English S."/>
            <person name="Carruthers M."/>
            <person name="Jennings E.C."/>
            <person name="Chiamaka E.L."/>
            <person name="Frigard R.A."/>
            <person name="Pippel M."/>
            <person name="Attardo G.M."/>
            <person name="Benoit J.B."/>
            <person name="Bornberg-Bauer E."/>
            <person name="Tobe S.S."/>
        </authorList>
    </citation>
    <scope>NUCLEOTIDE SEQUENCE</scope>
    <source>
        <strain evidence="7">Stay&amp;Tobe</strain>
    </source>
</reference>
<feature type="domain" description="PA" evidence="6">
    <location>
        <begin position="89"/>
        <end position="174"/>
    </location>
</feature>
<evidence type="ECO:0000313" key="8">
    <source>
        <dbReference type="Proteomes" id="UP001233999"/>
    </source>
</evidence>
<comment type="caution">
    <text evidence="7">The sequence shown here is derived from an EMBL/GenBank/DDBJ whole genome shotgun (WGS) entry which is preliminary data.</text>
</comment>
<keyword evidence="5" id="KW-0472">Membrane</keyword>
<comment type="subcellular location">
    <subcellularLocation>
        <location evidence="1">Secreted</location>
    </subcellularLocation>
</comment>
<dbReference type="PANTHER" id="PTHR22702">
    <property type="entry name" value="PROTEASE-ASSOCIATED DOMAIN-CONTAINING PROTEIN"/>
    <property type="match status" value="1"/>
</dbReference>
<dbReference type="EMBL" id="JASPKZ010001987">
    <property type="protein sequence ID" value="KAJ9596477.1"/>
    <property type="molecule type" value="Genomic_DNA"/>
</dbReference>
<evidence type="ECO:0000259" key="6">
    <source>
        <dbReference type="Pfam" id="PF02225"/>
    </source>
</evidence>
<dbReference type="GO" id="GO:0005576">
    <property type="term" value="C:extracellular region"/>
    <property type="evidence" value="ECO:0007669"/>
    <property type="project" value="UniProtKB-SubCell"/>
</dbReference>
<protein>
    <recommendedName>
        <fullName evidence="6">PA domain-containing protein</fullName>
    </recommendedName>
</protein>
<evidence type="ECO:0000256" key="2">
    <source>
        <dbReference type="ARBA" id="ARBA00022525"/>
    </source>
</evidence>
<evidence type="ECO:0000256" key="5">
    <source>
        <dbReference type="SAM" id="Phobius"/>
    </source>
</evidence>
<keyword evidence="3" id="KW-0732">Signal</keyword>
<keyword evidence="8" id="KW-1185">Reference proteome</keyword>
<name>A0AAD8ADR7_DIPPU</name>
<dbReference type="SUPFAM" id="SSF52025">
    <property type="entry name" value="PA domain"/>
    <property type="match status" value="1"/>
</dbReference>
<organism evidence="7 8">
    <name type="scientific">Diploptera punctata</name>
    <name type="common">Pacific beetle cockroach</name>
    <dbReference type="NCBI Taxonomy" id="6984"/>
    <lineage>
        <taxon>Eukaryota</taxon>
        <taxon>Metazoa</taxon>
        <taxon>Ecdysozoa</taxon>
        <taxon>Arthropoda</taxon>
        <taxon>Hexapoda</taxon>
        <taxon>Insecta</taxon>
        <taxon>Pterygota</taxon>
        <taxon>Neoptera</taxon>
        <taxon>Polyneoptera</taxon>
        <taxon>Dictyoptera</taxon>
        <taxon>Blattodea</taxon>
        <taxon>Blaberoidea</taxon>
        <taxon>Blaberidae</taxon>
        <taxon>Diplopterinae</taxon>
        <taxon>Diploptera</taxon>
    </lineage>
</organism>
<feature type="transmembrane region" description="Helical" evidence="5">
    <location>
        <begin position="12"/>
        <end position="30"/>
    </location>
</feature>
<gene>
    <name evidence="7" type="ORF">L9F63_012516</name>
</gene>
<evidence type="ECO:0000256" key="4">
    <source>
        <dbReference type="ARBA" id="ARBA00023180"/>
    </source>
</evidence>